<comment type="caution">
    <text evidence="1">The sequence shown here is derived from an EMBL/GenBank/DDBJ whole genome shotgun (WGS) entry which is preliminary data.</text>
</comment>
<evidence type="ECO:0000313" key="2">
    <source>
        <dbReference type="Proteomes" id="UP000499080"/>
    </source>
</evidence>
<evidence type="ECO:0000313" key="1">
    <source>
        <dbReference type="EMBL" id="GBM49789.1"/>
    </source>
</evidence>
<dbReference type="EMBL" id="BGPR01001272">
    <property type="protein sequence ID" value="GBM49789.1"/>
    <property type="molecule type" value="Genomic_DNA"/>
</dbReference>
<gene>
    <name evidence="1" type="ORF">AVEN_266124_1</name>
</gene>
<sequence>MSTPAYQIPAPEALSFESADWSKWIERFERFRTASGLINKPEAEQGLEKLKTSYKENAKPYAIMVLRRVPIPLKDALQKKLYEMIA</sequence>
<proteinExistence type="predicted"/>
<dbReference type="AlphaFoldDB" id="A0A4Y2GAV4"/>
<reference evidence="1 2" key="1">
    <citation type="journal article" date="2019" name="Sci. Rep.">
        <title>Orb-weaving spider Araneus ventricosus genome elucidates the spidroin gene catalogue.</title>
        <authorList>
            <person name="Kono N."/>
            <person name="Nakamura H."/>
            <person name="Ohtoshi R."/>
            <person name="Moran D.A.P."/>
            <person name="Shinohara A."/>
            <person name="Yoshida Y."/>
            <person name="Fujiwara M."/>
            <person name="Mori M."/>
            <person name="Tomita M."/>
            <person name="Arakawa K."/>
        </authorList>
    </citation>
    <scope>NUCLEOTIDE SEQUENCE [LARGE SCALE GENOMIC DNA]</scope>
</reference>
<organism evidence="1 2">
    <name type="scientific">Araneus ventricosus</name>
    <name type="common">Orbweaver spider</name>
    <name type="synonym">Epeira ventricosa</name>
    <dbReference type="NCBI Taxonomy" id="182803"/>
    <lineage>
        <taxon>Eukaryota</taxon>
        <taxon>Metazoa</taxon>
        <taxon>Ecdysozoa</taxon>
        <taxon>Arthropoda</taxon>
        <taxon>Chelicerata</taxon>
        <taxon>Arachnida</taxon>
        <taxon>Araneae</taxon>
        <taxon>Araneomorphae</taxon>
        <taxon>Entelegynae</taxon>
        <taxon>Araneoidea</taxon>
        <taxon>Araneidae</taxon>
        <taxon>Araneus</taxon>
    </lineage>
</organism>
<protein>
    <submittedName>
        <fullName evidence="1">Uncharacterized protein</fullName>
    </submittedName>
</protein>
<dbReference type="Proteomes" id="UP000499080">
    <property type="component" value="Unassembled WGS sequence"/>
</dbReference>
<accession>A0A4Y2GAV4</accession>
<dbReference type="OrthoDB" id="8039770at2759"/>
<name>A0A4Y2GAV4_ARAVE</name>
<keyword evidence="2" id="KW-1185">Reference proteome</keyword>